<evidence type="ECO:0000313" key="2">
    <source>
        <dbReference type="EMBL" id="KRZ00276.1"/>
    </source>
</evidence>
<feature type="non-terminal residue" evidence="2">
    <location>
        <position position="71"/>
    </location>
</feature>
<accession>A0A0V1GQS2</accession>
<evidence type="ECO:0000313" key="3">
    <source>
        <dbReference type="EMBL" id="KRZ00282.1"/>
    </source>
</evidence>
<organism evidence="2 4">
    <name type="scientific">Trichinella zimbabwensis</name>
    <dbReference type="NCBI Taxonomy" id="268475"/>
    <lineage>
        <taxon>Eukaryota</taxon>
        <taxon>Metazoa</taxon>
        <taxon>Ecdysozoa</taxon>
        <taxon>Nematoda</taxon>
        <taxon>Enoplea</taxon>
        <taxon>Dorylaimia</taxon>
        <taxon>Trichinellida</taxon>
        <taxon>Trichinellidae</taxon>
        <taxon>Trichinella</taxon>
    </lineage>
</organism>
<evidence type="ECO:0000313" key="1">
    <source>
        <dbReference type="EMBL" id="KRY99831.1"/>
    </source>
</evidence>
<keyword evidence="4" id="KW-1185">Reference proteome</keyword>
<dbReference type="Proteomes" id="UP000055024">
    <property type="component" value="Unassembled WGS sequence"/>
</dbReference>
<evidence type="ECO:0000313" key="4">
    <source>
        <dbReference type="Proteomes" id="UP000055024"/>
    </source>
</evidence>
<sequence>LKYFIVIGGGDVRLFVLHCWLIWQFGHLWEYKFQDESNELSNCLSSSPAVQSKGMKEEQRPLPYVVFKQMH</sequence>
<comment type="caution">
    <text evidence="2">The sequence shown here is derived from an EMBL/GenBank/DDBJ whole genome shotgun (WGS) entry which is preliminary data.</text>
</comment>
<dbReference type="AlphaFoldDB" id="A0A0V1GQS2"/>
<name>A0A0V1GQS2_9BILA</name>
<dbReference type="EMBL" id="JYDP01000526">
    <property type="protein sequence ID" value="KRZ00276.1"/>
    <property type="molecule type" value="Genomic_DNA"/>
</dbReference>
<dbReference type="EMBL" id="JYDP01000525">
    <property type="protein sequence ID" value="KRZ00282.1"/>
    <property type="molecule type" value="Genomic_DNA"/>
</dbReference>
<feature type="non-terminal residue" evidence="2">
    <location>
        <position position="1"/>
    </location>
</feature>
<proteinExistence type="predicted"/>
<dbReference type="EMBL" id="JYDP01000677">
    <property type="protein sequence ID" value="KRY99831.1"/>
    <property type="molecule type" value="Genomic_DNA"/>
</dbReference>
<gene>
    <name evidence="3" type="ORF">T11_2382</name>
    <name evidence="1" type="ORF">T11_5114</name>
    <name evidence="2" type="ORF">T11_938</name>
</gene>
<protein>
    <submittedName>
        <fullName evidence="2">Uncharacterized protein</fullName>
    </submittedName>
</protein>
<reference evidence="2 4" key="1">
    <citation type="submission" date="2015-01" db="EMBL/GenBank/DDBJ databases">
        <title>Evolution of Trichinella species and genotypes.</title>
        <authorList>
            <person name="Korhonen P.K."/>
            <person name="Edoardo P."/>
            <person name="Giuseppe L.R."/>
            <person name="Gasser R.B."/>
        </authorList>
    </citation>
    <scope>NUCLEOTIDE SEQUENCE [LARGE SCALE GENOMIC DNA]</scope>
    <source>
        <strain evidence="2">ISS1029</strain>
    </source>
</reference>